<proteinExistence type="predicted"/>
<accession>A0AA88D7B2</accession>
<protein>
    <submittedName>
        <fullName evidence="1">Uncharacterized protein</fullName>
    </submittedName>
</protein>
<comment type="caution">
    <text evidence="1">The sequence shown here is derived from an EMBL/GenBank/DDBJ whole genome shotgun (WGS) entry which is preliminary data.</text>
</comment>
<evidence type="ECO:0000313" key="1">
    <source>
        <dbReference type="EMBL" id="GMN48623.1"/>
    </source>
</evidence>
<dbReference type="AlphaFoldDB" id="A0AA88D7B2"/>
<name>A0AA88D7B2_FICCA</name>
<sequence length="95" mass="10590">MTLFLVSKNKKLCEPELQRPSLTAAPPIACTTRQSEPLPALQRPISMAAAPAPIFPDLFSAAAPPVHNCSARNLYWLVHFFPQRCSTQFSKLQRQ</sequence>
<keyword evidence="2" id="KW-1185">Reference proteome</keyword>
<evidence type="ECO:0000313" key="2">
    <source>
        <dbReference type="Proteomes" id="UP001187192"/>
    </source>
</evidence>
<reference evidence="1" key="1">
    <citation type="submission" date="2023-07" db="EMBL/GenBank/DDBJ databases">
        <title>draft genome sequence of fig (Ficus carica).</title>
        <authorList>
            <person name="Takahashi T."/>
            <person name="Nishimura K."/>
        </authorList>
    </citation>
    <scope>NUCLEOTIDE SEQUENCE</scope>
</reference>
<organism evidence="1 2">
    <name type="scientific">Ficus carica</name>
    <name type="common">Common fig</name>
    <dbReference type="NCBI Taxonomy" id="3494"/>
    <lineage>
        <taxon>Eukaryota</taxon>
        <taxon>Viridiplantae</taxon>
        <taxon>Streptophyta</taxon>
        <taxon>Embryophyta</taxon>
        <taxon>Tracheophyta</taxon>
        <taxon>Spermatophyta</taxon>
        <taxon>Magnoliopsida</taxon>
        <taxon>eudicotyledons</taxon>
        <taxon>Gunneridae</taxon>
        <taxon>Pentapetalae</taxon>
        <taxon>rosids</taxon>
        <taxon>fabids</taxon>
        <taxon>Rosales</taxon>
        <taxon>Moraceae</taxon>
        <taxon>Ficeae</taxon>
        <taxon>Ficus</taxon>
    </lineage>
</organism>
<dbReference type="EMBL" id="BTGU01000028">
    <property type="protein sequence ID" value="GMN48623.1"/>
    <property type="molecule type" value="Genomic_DNA"/>
</dbReference>
<gene>
    <name evidence="1" type="ORF">TIFTF001_017795</name>
</gene>
<dbReference type="Proteomes" id="UP001187192">
    <property type="component" value="Unassembled WGS sequence"/>
</dbReference>